<dbReference type="EMBL" id="FRBL01000010">
    <property type="protein sequence ID" value="SHM73626.1"/>
    <property type="molecule type" value="Genomic_DNA"/>
</dbReference>
<keyword evidence="2" id="KW-1185">Reference proteome</keyword>
<dbReference type="AlphaFoldDB" id="A0A1M7L8A9"/>
<dbReference type="Proteomes" id="UP000184420">
    <property type="component" value="Unassembled WGS sequence"/>
</dbReference>
<dbReference type="STRING" id="1419482.SAMN05444266_110164"/>
<proteinExistence type="predicted"/>
<reference evidence="1 2" key="1">
    <citation type="submission" date="2016-11" db="EMBL/GenBank/DDBJ databases">
        <authorList>
            <person name="Jaros S."/>
            <person name="Januszkiewicz K."/>
            <person name="Wedrychowicz H."/>
        </authorList>
    </citation>
    <scope>NUCLEOTIDE SEQUENCE [LARGE SCALE GENOMIC DNA]</scope>
    <source>
        <strain evidence="1 2">DSM 27406</strain>
    </source>
</reference>
<gene>
    <name evidence="1" type="ORF">SAMN05444266_110164</name>
</gene>
<protein>
    <submittedName>
        <fullName evidence="1">Uncharacterized protein</fullName>
    </submittedName>
</protein>
<evidence type="ECO:0000313" key="2">
    <source>
        <dbReference type="Proteomes" id="UP000184420"/>
    </source>
</evidence>
<organism evidence="1 2">
    <name type="scientific">Chitinophaga jiangningensis</name>
    <dbReference type="NCBI Taxonomy" id="1419482"/>
    <lineage>
        <taxon>Bacteria</taxon>
        <taxon>Pseudomonadati</taxon>
        <taxon>Bacteroidota</taxon>
        <taxon>Chitinophagia</taxon>
        <taxon>Chitinophagales</taxon>
        <taxon>Chitinophagaceae</taxon>
        <taxon>Chitinophaga</taxon>
    </lineage>
</organism>
<evidence type="ECO:0000313" key="1">
    <source>
        <dbReference type="EMBL" id="SHM73626.1"/>
    </source>
</evidence>
<name>A0A1M7L8A9_9BACT</name>
<sequence length="272" mass="29919">MLTAVALVSLIAACSKNDGPAAVPVAVSLPSVIYLDGQPLDSISYNDKNSPDKIFMYDDYAKKYASYYQVIYNSNGAYTALKHYDINGTHMTTDSLAFRGDSMFSYRFTPGHEGEASKQAYLIGNGGIIFGGSRDTIASGSIKRLDYFEATYDPQTFNLTKYNSTAYYSSPNTTESEKVSIIYSYDNKPNAMQNLFGGMYYIAALLNTEQIGVPLLSTGFNNINGMNIQSSSYNGTVTVKNTYDAHGQLTAQSMTINNESLAELKFTYIDRK</sequence>
<dbReference type="RefSeq" id="WP_073086354.1">
    <property type="nucleotide sequence ID" value="NZ_FRBL01000010.1"/>
</dbReference>
<accession>A0A1M7L8A9</accession>